<comment type="subcellular location">
    <subcellularLocation>
        <location evidence="1 6 7">Nucleus</location>
    </subcellularLocation>
</comment>
<feature type="compositionally biased region" description="Basic and acidic residues" evidence="8">
    <location>
        <begin position="91"/>
        <end position="109"/>
    </location>
</feature>
<gene>
    <name evidence="9" type="primary">SHOX2</name>
</gene>
<dbReference type="PRINTS" id="PR00031">
    <property type="entry name" value="HTHREPRESSR"/>
</dbReference>
<dbReference type="PROSITE" id="PS50071">
    <property type="entry name" value="HOMEOBOX_2"/>
    <property type="match status" value="1"/>
</dbReference>
<reference evidence="9" key="3">
    <citation type="submission" date="2025-09" db="UniProtKB">
        <authorList>
            <consortium name="Ensembl"/>
        </authorList>
    </citation>
    <scope>IDENTIFICATION</scope>
</reference>
<dbReference type="Pfam" id="PF03826">
    <property type="entry name" value="OAR"/>
    <property type="match status" value="1"/>
</dbReference>
<dbReference type="SMART" id="SM00389">
    <property type="entry name" value="HOX"/>
    <property type="match status" value="1"/>
</dbReference>
<proteinExistence type="predicted"/>
<dbReference type="RefSeq" id="XP_033919868.1">
    <property type="nucleotide sequence ID" value="XM_034063977.1"/>
</dbReference>
<evidence type="ECO:0000256" key="3">
    <source>
        <dbReference type="ARBA" id="ARBA00023125"/>
    </source>
</evidence>
<dbReference type="SUPFAM" id="SSF46689">
    <property type="entry name" value="Homeodomain-like"/>
    <property type="match status" value="1"/>
</dbReference>
<reference evidence="9" key="2">
    <citation type="submission" date="2025-08" db="UniProtKB">
        <authorList>
            <consortium name="Ensembl"/>
        </authorList>
    </citation>
    <scope>IDENTIFICATION</scope>
</reference>
<feature type="compositionally biased region" description="Basic and acidic residues" evidence="8">
    <location>
        <begin position="12"/>
        <end position="29"/>
    </location>
</feature>
<dbReference type="Proteomes" id="UP000694405">
    <property type="component" value="Chromosome 6"/>
</dbReference>
<dbReference type="GO" id="GO:0000981">
    <property type="term" value="F:DNA-binding transcription factor activity, RNA polymerase II-specific"/>
    <property type="evidence" value="ECO:0007669"/>
    <property type="project" value="InterPro"/>
</dbReference>
<dbReference type="AlphaFoldDB" id="A0A8C6K6F2"/>
<evidence type="ECO:0000256" key="1">
    <source>
        <dbReference type="ARBA" id="ARBA00004123"/>
    </source>
</evidence>
<dbReference type="Ensembl" id="ENSMUNT00000024994.2">
    <property type="protein sequence ID" value="ENSMUNP00000021909.2"/>
    <property type="gene ID" value="ENSMUNG00000016498.2"/>
</dbReference>
<dbReference type="OrthoDB" id="6159439at2759"/>
<feature type="compositionally biased region" description="Low complexity" evidence="8">
    <location>
        <begin position="36"/>
        <end position="48"/>
    </location>
</feature>
<evidence type="ECO:0000256" key="8">
    <source>
        <dbReference type="SAM" id="MobiDB-lite"/>
    </source>
</evidence>
<accession>A0A8C6K6F2</accession>
<dbReference type="PROSITE" id="PS00027">
    <property type="entry name" value="HOMEOBOX_1"/>
    <property type="match status" value="1"/>
</dbReference>
<dbReference type="PROSITE" id="PS50803">
    <property type="entry name" value="OAR"/>
    <property type="match status" value="1"/>
</dbReference>
<name>A0A8C6K6F2_MELUD</name>
<evidence type="ECO:0000256" key="2">
    <source>
        <dbReference type="ARBA" id="ARBA00022473"/>
    </source>
</evidence>
<evidence type="ECO:0000256" key="4">
    <source>
        <dbReference type="ARBA" id="ARBA00023155"/>
    </source>
</evidence>
<dbReference type="PANTHER" id="PTHR46255:SF1">
    <property type="entry name" value="SHORT STATURE HOMEOBOX PROTEIN 2"/>
    <property type="match status" value="1"/>
</dbReference>
<keyword evidence="5 6" id="KW-0539">Nucleus</keyword>
<keyword evidence="3 6" id="KW-0238">DNA-binding</keyword>
<dbReference type="InterPro" id="IPR003654">
    <property type="entry name" value="OAR_dom"/>
</dbReference>
<keyword evidence="2" id="KW-0217">Developmental protein</keyword>
<dbReference type="GeneID" id="101874786"/>
<dbReference type="Pfam" id="PF00046">
    <property type="entry name" value="Homeodomain"/>
    <property type="match status" value="1"/>
</dbReference>
<dbReference type="CDD" id="cd00086">
    <property type="entry name" value="homeodomain"/>
    <property type="match status" value="1"/>
</dbReference>
<evidence type="ECO:0000313" key="10">
    <source>
        <dbReference type="Proteomes" id="UP000694405"/>
    </source>
</evidence>
<dbReference type="InterPro" id="IPR017970">
    <property type="entry name" value="Homeobox_CS"/>
</dbReference>
<dbReference type="InterPro" id="IPR052631">
    <property type="entry name" value="Paired_homeobox_Bicoid"/>
</dbReference>
<feature type="region of interest" description="Disordered" evidence="8">
    <location>
        <begin position="1"/>
        <end position="115"/>
    </location>
</feature>
<dbReference type="FunFam" id="1.10.10.60:FF:000057">
    <property type="entry name" value="Short stature homeobox 2"/>
    <property type="match status" value="1"/>
</dbReference>
<evidence type="ECO:0000313" key="9">
    <source>
        <dbReference type="Ensembl" id="ENSMUNP00000021909.2"/>
    </source>
</evidence>
<dbReference type="Gene3D" id="1.10.10.60">
    <property type="entry name" value="Homeodomain-like"/>
    <property type="match status" value="1"/>
</dbReference>
<protein>
    <submittedName>
        <fullName evidence="9">Uncharacterized protein</fullName>
    </submittedName>
</protein>
<dbReference type="GO" id="GO:1990837">
    <property type="term" value="F:sequence-specific double-stranded DNA binding"/>
    <property type="evidence" value="ECO:0007669"/>
    <property type="project" value="TreeGrafter"/>
</dbReference>
<dbReference type="InterPro" id="IPR009057">
    <property type="entry name" value="Homeodomain-like_sf"/>
</dbReference>
<organism evidence="9 10">
    <name type="scientific">Melopsittacus undulatus</name>
    <name type="common">Budgerigar</name>
    <name type="synonym">Psittacus undulatus</name>
    <dbReference type="NCBI Taxonomy" id="13146"/>
    <lineage>
        <taxon>Eukaryota</taxon>
        <taxon>Metazoa</taxon>
        <taxon>Chordata</taxon>
        <taxon>Craniata</taxon>
        <taxon>Vertebrata</taxon>
        <taxon>Euteleostomi</taxon>
        <taxon>Archelosauria</taxon>
        <taxon>Archosauria</taxon>
        <taxon>Dinosauria</taxon>
        <taxon>Saurischia</taxon>
        <taxon>Theropoda</taxon>
        <taxon>Coelurosauria</taxon>
        <taxon>Aves</taxon>
        <taxon>Neognathae</taxon>
        <taxon>Neoaves</taxon>
        <taxon>Telluraves</taxon>
        <taxon>Australaves</taxon>
        <taxon>Psittaciformes</taxon>
        <taxon>Psittaculidae</taxon>
        <taxon>Melopsittacus</taxon>
    </lineage>
</organism>
<keyword evidence="10" id="KW-1185">Reference proteome</keyword>
<dbReference type="PANTHER" id="PTHR46255">
    <property type="entry name" value="SHORT STATURE HOMEOBOX"/>
    <property type="match status" value="1"/>
</dbReference>
<evidence type="ECO:0000256" key="6">
    <source>
        <dbReference type="PROSITE-ProRule" id="PRU00108"/>
    </source>
</evidence>
<dbReference type="InterPro" id="IPR001356">
    <property type="entry name" value="HD"/>
</dbReference>
<sequence length="290" mass="31600">MEELTAFVSKSFDPKAKEKKELITYREVLESGPLRGSGPRESGGAAAEPGREEAGSPAVRAGGGRSPLREPDAAAERAAEAATPKLSDVSPELKERKEDAKAMDEEGQTKIKQRRSRTNFTLEQLNELERLFDETHYPDAFMREELSQRLGLSEARVQVWFQNRRAKCRKQENQLHKGVLIGAATQFEACRVAPYVNVGALRMPFQQVQAQLQLDSAVAHAHHHLHPHLAHAPYMMFPAPPFGLPLATLAESASAASVVAAAAAAKTTSKNSSIADLRLKAKKHAAALGL</sequence>
<accession>A0A8V5FPB8</accession>
<dbReference type="GO" id="GO:0005634">
    <property type="term" value="C:nucleus"/>
    <property type="evidence" value="ECO:0007669"/>
    <property type="project" value="UniProtKB-SubCell"/>
</dbReference>
<feature type="DNA-binding region" description="Homeobox" evidence="6">
    <location>
        <begin position="113"/>
        <end position="172"/>
    </location>
</feature>
<reference evidence="9" key="1">
    <citation type="submission" date="2020-03" db="EMBL/GenBank/DDBJ databases">
        <title>Melopsittacus undulatus (budgerigar) genome, bMelUnd1, maternal haplotype with Z.</title>
        <authorList>
            <person name="Gedman G."/>
            <person name="Mountcastle J."/>
            <person name="Haase B."/>
            <person name="Formenti G."/>
            <person name="Wright T."/>
            <person name="Apodaca J."/>
            <person name="Pelan S."/>
            <person name="Chow W."/>
            <person name="Rhie A."/>
            <person name="Howe K."/>
            <person name="Fedrigo O."/>
            <person name="Jarvis E.D."/>
        </authorList>
    </citation>
    <scope>NUCLEOTIDE SEQUENCE [LARGE SCALE GENOMIC DNA]</scope>
</reference>
<dbReference type="InterPro" id="IPR000047">
    <property type="entry name" value="HTH_motif"/>
</dbReference>
<keyword evidence="4 6" id="KW-0371">Homeobox</keyword>
<evidence type="ECO:0000256" key="7">
    <source>
        <dbReference type="RuleBase" id="RU000682"/>
    </source>
</evidence>
<feature type="compositionally biased region" description="Basic and acidic residues" evidence="8">
    <location>
        <begin position="67"/>
        <end position="79"/>
    </location>
</feature>
<evidence type="ECO:0000256" key="5">
    <source>
        <dbReference type="ARBA" id="ARBA00023242"/>
    </source>
</evidence>